<keyword evidence="3" id="KW-0479">Metal-binding</keyword>
<dbReference type="SUPFAM" id="SSF56784">
    <property type="entry name" value="HAD-like"/>
    <property type="match status" value="1"/>
</dbReference>
<dbReference type="InterPro" id="IPR023214">
    <property type="entry name" value="HAD_sf"/>
</dbReference>
<dbReference type="InterPro" id="IPR023198">
    <property type="entry name" value="PGP-like_dom2"/>
</dbReference>
<dbReference type="InterPro" id="IPR036412">
    <property type="entry name" value="HAD-like_sf"/>
</dbReference>
<dbReference type="STRING" id="862908.BMS_2463"/>
<evidence type="ECO:0000256" key="4">
    <source>
        <dbReference type="ARBA" id="ARBA00022842"/>
    </source>
</evidence>
<dbReference type="PANTHER" id="PTHR46193">
    <property type="entry name" value="6-PHOSPHOGLUCONATE PHOSPHATASE"/>
    <property type="match status" value="1"/>
</dbReference>
<accession>E1X5D5</accession>
<dbReference type="PANTHER" id="PTHR46193:SF18">
    <property type="entry name" value="HEXITOL PHOSPHATASE B"/>
    <property type="match status" value="1"/>
</dbReference>
<proteinExistence type="inferred from homology"/>
<gene>
    <name evidence="6" type="ordered locus">BMS_2463</name>
</gene>
<comment type="cofactor">
    <cofactor evidence="1">
        <name>Mg(2+)</name>
        <dbReference type="ChEBI" id="CHEBI:18420"/>
    </cofactor>
</comment>
<dbReference type="EMBL" id="FQ312005">
    <property type="protein sequence ID" value="CBW27256.1"/>
    <property type="molecule type" value="Genomic_DNA"/>
</dbReference>
<evidence type="ECO:0000313" key="7">
    <source>
        <dbReference type="Proteomes" id="UP000008963"/>
    </source>
</evidence>
<dbReference type="eggNOG" id="COG0637">
    <property type="taxonomic scope" value="Bacteria"/>
</dbReference>
<evidence type="ECO:0000256" key="3">
    <source>
        <dbReference type="ARBA" id="ARBA00022723"/>
    </source>
</evidence>
<evidence type="ECO:0000256" key="5">
    <source>
        <dbReference type="ARBA" id="ARBA00023277"/>
    </source>
</evidence>
<keyword evidence="5" id="KW-0119">Carbohydrate metabolism</keyword>
<reference evidence="7" key="1">
    <citation type="journal article" date="2013" name="ISME J.">
        <title>A small predatory core genome in the divergent marine Bacteriovorax marinus SJ and the terrestrial Bdellovibrio bacteriovorus.</title>
        <authorList>
            <person name="Crossman L.C."/>
            <person name="Chen H."/>
            <person name="Cerdeno-Tarraga A.M."/>
            <person name="Brooks K."/>
            <person name="Quail M.A."/>
            <person name="Pineiro S.A."/>
            <person name="Hobley L."/>
            <person name="Sockett R.E."/>
            <person name="Bentley S.D."/>
            <person name="Parkhill J."/>
            <person name="Williams H.N."/>
            <person name="Stine O.C."/>
        </authorList>
    </citation>
    <scope>NUCLEOTIDE SEQUENCE [LARGE SCALE GENOMIC DNA]</scope>
    <source>
        <strain evidence="7">ATCC BAA-682 / DSM 15412 / SJ</strain>
    </source>
</reference>
<dbReference type="Proteomes" id="UP000008963">
    <property type="component" value="Chromosome"/>
</dbReference>
<name>E1X5D5_HALMS</name>
<dbReference type="GO" id="GO:0016787">
    <property type="term" value="F:hydrolase activity"/>
    <property type="evidence" value="ECO:0007669"/>
    <property type="project" value="UniProtKB-KW"/>
</dbReference>
<dbReference type="Gene3D" id="1.10.150.240">
    <property type="entry name" value="Putative phosphatase, domain 2"/>
    <property type="match status" value="1"/>
</dbReference>
<dbReference type="InterPro" id="IPR006439">
    <property type="entry name" value="HAD-SF_hydro_IA"/>
</dbReference>
<dbReference type="PATRIC" id="fig|862908.3.peg.2349"/>
<organism evidence="6 7">
    <name type="scientific">Halobacteriovorax marinus (strain ATCC BAA-682 / DSM 15412 / SJ)</name>
    <name type="common">Bacteriovorax marinus</name>
    <dbReference type="NCBI Taxonomy" id="862908"/>
    <lineage>
        <taxon>Bacteria</taxon>
        <taxon>Pseudomonadati</taxon>
        <taxon>Bdellovibrionota</taxon>
        <taxon>Bacteriovoracia</taxon>
        <taxon>Bacteriovoracales</taxon>
        <taxon>Halobacteriovoraceae</taxon>
        <taxon>Halobacteriovorax</taxon>
    </lineage>
</organism>
<keyword evidence="7" id="KW-1185">Reference proteome</keyword>
<evidence type="ECO:0000313" key="6">
    <source>
        <dbReference type="EMBL" id="CBW27256.1"/>
    </source>
</evidence>
<dbReference type="HOGENOM" id="CLU_045011_13_4_7"/>
<dbReference type="Gene3D" id="3.40.50.1000">
    <property type="entry name" value="HAD superfamily/HAD-like"/>
    <property type="match status" value="1"/>
</dbReference>
<dbReference type="NCBIfam" id="TIGR01509">
    <property type="entry name" value="HAD-SF-IA-v3"/>
    <property type="match status" value="1"/>
</dbReference>
<sequence length="185" mass="21473">MDGTLIDTELHHAKALRRTLDHFNVERDSSSEDLKKRFQGVADDKVFEFYKKELNTSVQKFLEIKNQKVIDIIDSEKEIITKEIRNLLQSLKLMGLRISLITASERKVTEFILQKEKVKELFDLVLTREDSTETKPSPRPYLDALNFYKITTKEAFIFEDSPTGLEAARASEIPFAKVTWFSNRA</sequence>
<dbReference type="Pfam" id="PF13419">
    <property type="entry name" value="HAD_2"/>
    <property type="match status" value="1"/>
</dbReference>
<comment type="similarity">
    <text evidence="2">Belongs to the HAD-like hydrolase superfamily. CbbY/CbbZ/Gph/YieH family.</text>
</comment>
<dbReference type="InterPro" id="IPR051600">
    <property type="entry name" value="Beta-PGM-like"/>
</dbReference>
<evidence type="ECO:0000256" key="1">
    <source>
        <dbReference type="ARBA" id="ARBA00001946"/>
    </source>
</evidence>
<dbReference type="AlphaFoldDB" id="E1X5D5"/>
<dbReference type="GO" id="GO:0046872">
    <property type="term" value="F:metal ion binding"/>
    <property type="evidence" value="ECO:0007669"/>
    <property type="project" value="UniProtKB-KW"/>
</dbReference>
<dbReference type="CDD" id="cd07505">
    <property type="entry name" value="HAD_BPGM-like"/>
    <property type="match status" value="1"/>
</dbReference>
<evidence type="ECO:0000256" key="2">
    <source>
        <dbReference type="ARBA" id="ARBA00006171"/>
    </source>
</evidence>
<keyword evidence="6" id="KW-0378">Hydrolase</keyword>
<keyword evidence="4" id="KW-0460">Magnesium</keyword>
<dbReference type="InterPro" id="IPR041492">
    <property type="entry name" value="HAD_2"/>
</dbReference>
<dbReference type="KEGG" id="bmx:BMS_2463"/>
<protein>
    <submittedName>
        <fullName evidence="6">Hydrolase</fullName>
    </submittedName>
</protein>